<comment type="caution">
    <text evidence="2">The sequence shown here is derived from an EMBL/GenBank/DDBJ whole genome shotgun (WGS) entry which is preliminary data.</text>
</comment>
<proteinExistence type="predicted"/>
<keyword evidence="1" id="KW-0812">Transmembrane</keyword>
<dbReference type="OrthoDB" id="275608at2157"/>
<feature type="transmembrane region" description="Helical" evidence="1">
    <location>
        <begin position="315"/>
        <end position="336"/>
    </location>
</feature>
<keyword evidence="1" id="KW-1133">Transmembrane helix</keyword>
<evidence type="ECO:0000313" key="3">
    <source>
        <dbReference type="Proteomes" id="UP000017840"/>
    </source>
</evidence>
<name>V4J354_9EURY</name>
<sequence length="347" mass="35825">MSLSNSSLRSVALVGLLVVGVVCSFAFHAALTSMDITYTATAVQPGENPDRVARASSDVVDLDERLSGTPEAARRPVERAAVNGSFAGNVAPELSITLDDLEAPSYAVYDGQYYDWNLTASEETTYVRIEMVPVDAETVVANISSSYDGASPEVQTAVDSGSVAGWSVGKGVYRRGGTYYAVAPESDTALAERLLGGFVGFVLTPVGRGYIAVALGVLGLRYRGPLADRPLTVRRAIGVAALAVPVSLVGTLLFESGSASRFVTGPASATLVASGVVAGVLAHQRRWLALVGFTVLIAVLTVVAISIALGLVGVLLGGVMLFVGFGAGLVPFAYGAGFGRDRSTRSA</sequence>
<dbReference type="RefSeq" id="WP_023393087.1">
    <property type="nucleotide sequence ID" value="NZ_ASGZ01000005.1"/>
</dbReference>
<keyword evidence="1" id="KW-0472">Membrane</keyword>
<dbReference type="Pfam" id="PF26448">
    <property type="entry name" value="DUF8127"/>
    <property type="match status" value="1"/>
</dbReference>
<dbReference type="AlphaFoldDB" id="V4J354"/>
<dbReference type="InterPro" id="IPR058440">
    <property type="entry name" value="DUF8127"/>
</dbReference>
<evidence type="ECO:0000313" key="2">
    <source>
        <dbReference type="EMBL" id="ESP89812.1"/>
    </source>
</evidence>
<dbReference type="EMBL" id="ASGZ01000005">
    <property type="protein sequence ID" value="ESP89812.1"/>
    <property type="molecule type" value="Genomic_DNA"/>
</dbReference>
<protein>
    <submittedName>
        <fullName evidence="2">Uncharacterized protein</fullName>
    </submittedName>
</protein>
<accession>V4J354</accession>
<evidence type="ECO:0000256" key="1">
    <source>
        <dbReference type="SAM" id="Phobius"/>
    </source>
</evidence>
<feature type="transmembrane region" description="Helical" evidence="1">
    <location>
        <begin position="194"/>
        <end position="220"/>
    </location>
</feature>
<feature type="transmembrane region" description="Helical" evidence="1">
    <location>
        <begin position="260"/>
        <end position="281"/>
    </location>
</feature>
<keyword evidence="3" id="KW-1185">Reference proteome</keyword>
<dbReference type="Proteomes" id="UP000017840">
    <property type="component" value="Unassembled WGS sequence"/>
</dbReference>
<feature type="transmembrane region" description="Helical" evidence="1">
    <location>
        <begin position="232"/>
        <end position="254"/>
    </location>
</feature>
<organism evidence="2 3">
    <name type="scientific">Candidatus Halobonum tyrrellensis G22</name>
    <dbReference type="NCBI Taxonomy" id="1324957"/>
    <lineage>
        <taxon>Archaea</taxon>
        <taxon>Methanobacteriati</taxon>
        <taxon>Methanobacteriota</taxon>
        <taxon>Stenosarchaea group</taxon>
        <taxon>Halobacteria</taxon>
        <taxon>Halobacteriales</taxon>
        <taxon>Haloferacaceae</taxon>
        <taxon>Candidatus Halobonum</taxon>
    </lineage>
</organism>
<gene>
    <name evidence="2" type="ORF">K933_02476</name>
</gene>
<reference evidence="2 3" key="1">
    <citation type="journal article" date="2013" name="Genome Announc.">
        <title>Draft Genome Sequence of 'Candidatus Halobonum tyrrellensis' Strain G22, Isolated from the Hypersaline Waters of Lake Tyrrell, Australia.</title>
        <authorList>
            <person name="Ugalde J.A."/>
            <person name="Narasingarao P."/>
            <person name="Kuo S."/>
            <person name="Podell S."/>
            <person name="Allen E.E."/>
        </authorList>
    </citation>
    <scope>NUCLEOTIDE SEQUENCE [LARGE SCALE GENOMIC DNA]</scope>
    <source>
        <strain evidence="2 3">G22</strain>
    </source>
</reference>
<feature type="transmembrane region" description="Helical" evidence="1">
    <location>
        <begin position="288"/>
        <end position="309"/>
    </location>
</feature>
<dbReference type="STRING" id="1324957.K933_02476"/>
<dbReference type="eggNOG" id="arCOG09251">
    <property type="taxonomic scope" value="Archaea"/>
</dbReference>